<proteinExistence type="predicted"/>
<dbReference type="EMBL" id="AWWV01013737">
    <property type="protein sequence ID" value="OMO60221.1"/>
    <property type="molecule type" value="Genomic_DNA"/>
</dbReference>
<organism evidence="1 2">
    <name type="scientific">Corchorus capsularis</name>
    <name type="common">Jute</name>
    <dbReference type="NCBI Taxonomy" id="210143"/>
    <lineage>
        <taxon>Eukaryota</taxon>
        <taxon>Viridiplantae</taxon>
        <taxon>Streptophyta</taxon>
        <taxon>Embryophyta</taxon>
        <taxon>Tracheophyta</taxon>
        <taxon>Spermatophyta</taxon>
        <taxon>Magnoliopsida</taxon>
        <taxon>eudicotyledons</taxon>
        <taxon>Gunneridae</taxon>
        <taxon>Pentapetalae</taxon>
        <taxon>rosids</taxon>
        <taxon>malvids</taxon>
        <taxon>Malvales</taxon>
        <taxon>Malvaceae</taxon>
        <taxon>Grewioideae</taxon>
        <taxon>Apeibeae</taxon>
        <taxon>Corchorus</taxon>
    </lineage>
</organism>
<reference evidence="1 2" key="1">
    <citation type="submission" date="2013-09" db="EMBL/GenBank/DDBJ databases">
        <title>Corchorus capsularis genome sequencing.</title>
        <authorList>
            <person name="Alam M."/>
            <person name="Haque M.S."/>
            <person name="Islam M.S."/>
            <person name="Emdad E.M."/>
            <person name="Islam M.M."/>
            <person name="Ahmed B."/>
            <person name="Halim A."/>
            <person name="Hossen Q.M.M."/>
            <person name="Hossain M.Z."/>
            <person name="Ahmed R."/>
            <person name="Khan M.M."/>
            <person name="Islam R."/>
            <person name="Rashid M.M."/>
            <person name="Khan S.A."/>
            <person name="Rahman M.S."/>
            <person name="Alam M."/>
        </authorList>
    </citation>
    <scope>NUCLEOTIDE SEQUENCE [LARGE SCALE GENOMIC DNA]</scope>
    <source>
        <strain evidence="2">cv. CVL-1</strain>
        <tissue evidence="1">Whole seedling</tissue>
    </source>
</reference>
<evidence type="ECO:0000313" key="2">
    <source>
        <dbReference type="Proteomes" id="UP000188268"/>
    </source>
</evidence>
<name>A0A1R3GQ86_COCAP</name>
<protein>
    <submittedName>
        <fullName evidence="1">Uncharacterized protein</fullName>
    </submittedName>
</protein>
<evidence type="ECO:0000313" key="1">
    <source>
        <dbReference type="EMBL" id="OMO60221.1"/>
    </source>
</evidence>
<accession>A0A1R3GQ86</accession>
<dbReference type="Gramene" id="OMO60221">
    <property type="protein sequence ID" value="OMO60221"/>
    <property type="gene ID" value="CCACVL1_24325"/>
</dbReference>
<dbReference type="Proteomes" id="UP000188268">
    <property type="component" value="Unassembled WGS sequence"/>
</dbReference>
<dbReference type="AlphaFoldDB" id="A0A1R3GQ86"/>
<sequence>MEGLSNPEDVIDIGFRRYKLSGLPDNICYAAADKAIGACSIYDSSNSRNQKPETLAVDLVKKSLFEGRGITERHRQ</sequence>
<keyword evidence="2" id="KW-1185">Reference proteome</keyword>
<gene>
    <name evidence="1" type="ORF">CCACVL1_24325</name>
</gene>
<dbReference type="OrthoDB" id="436262at2759"/>
<comment type="caution">
    <text evidence="1">The sequence shown here is derived from an EMBL/GenBank/DDBJ whole genome shotgun (WGS) entry which is preliminary data.</text>
</comment>